<gene>
    <name evidence="3" type="ORF">CONCODRAFT_7911</name>
</gene>
<feature type="domain" description="Growth factor receptor" evidence="2">
    <location>
        <begin position="45"/>
        <end position="144"/>
    </location>
</feature>
<keyword evidence="4" id="KW-1185">Reference proteome</keyword>
<accession>A0A137P401</accession>
<dbReference type="CDD" id="cd00064">
    <property type="entry name" value="FU"/>
    <property type="match status" value="1"/>
</dbReference>
<dbReference type="Pfam" id="PF14843">
    <property type="entry name" value="GF_recep_IV"/>
    <property type="match status" value="1"/>
</dbReference>
<sequence>MNCTYSELNLNNQCYTCPPGCKKCTSEAVCLECHSPSLDLTNSNCIQNYRNKCTYESSSRLNITSGYLNPSENCEPCHSSCTSCYGPGIDQCLQCDHLSVLDGTTCVSKSSKEGEGCGAGKFPNFNNMCNPCPSNCVKCTLNSNNYTILN</sequence>
<feature type="non-terminal residue" evidence="3">
    <location>
        <position position="150"/>
    </location>
</feature>
<dbReference type="OrthoDB" id="2412841at2759"/>
<dbReference type="InterPro" id="IPR006212">
    <property type="entry name" value="Furin_repeat"/>
</dbReference>
<dbReference type="EMBL" id="KQ964528">
    <property type="protein sequence ID" value="KXN69634.1"/>
    <property type="molecule type" value="Genomic_DNA"/>
</dbReference>
<reference evidence="3 4" key="1">
    <citation type="journal article" date="2015" name="Genome Biol. Evol.">
        <title>Phylogenomic analyses indicate that early fungi evolved digesting cell walls of algal ancestors of land plants.</title>
        <authorList>
            <person name="Chang Y."/>
            <person name="Wang S."/>
            <person name="Sekimoto S."/>
            <person name="Aerts A.L."/>
            <person name="Choi C."/>
            <person name="Clum A."/>
            <person name="LaButti K.M."/>
            <person name="Lindquist E.A."/>
            <person name="Yee Ngan C."/>
            <person name="Ohm R.A."/>
            <person name="Salamov A.A."/>
            <person name="Grigoriev I.V."/>
            <person name="Spatafora J.W."/>
            <person name="Berbee M.L."/>
        </authorList>
    </citation>
    <scope>NUCLEOTIDE SEQUENCE [LARGE SCALE GENOMIC DNA]</scope>
    <source>
        <strain evidence="3 4">NRRL 28638</strain>
    </source>
</reference>
<proteinExistence type="predicted"/>
<dbReference type="Proteomes" id="UP000070444">
    <property type="component" value="Unassembled WGS sequence"/>
</dbReference>
<name>A0A137P401_CONC2</name>
<keyword evidence="1" id="KW-0325">Glycoprotein</keyword>
<dbReference type="SUPFAM" id="SSF57184">
    <property type="entry name" value="Growth factor receptor domain"/>
    <property type="match status" value="1"/>
</dbReference>
<evidence type="ECO:0000259" key="2">
    <source>
        <dbReference type="Pfam" id="PF14843"/>
    </source>
</evidence>
<evidence type="ECO:0000313" key="4">
    <source>
        <dbReference type="Proteomes" id="UP000070444"/>
    </source>
</evidence>
<dbReference type="AlphaFoldDB" id="A0A137P401"/>
<dbReference type="InterPro" id="IPR032778">
    <property type="entry name" value="GF_recep_IV"/>
</dbReference>
<dbReference type="STRING" id="796925.A0A137P401"/>
<dbReference type="SMART" id="SM00261">
    <property type="entry name" value="FU"/>
    <property type="match status" value="2"/>
</dbReference>
<dbReference type="Gene3D" id="2.10.220.10">
    <property type="entry name" value="Hormone Receptor, Insulin-like Growth Factor Receptor 1, Chain A, domain 2"/>
    <property type="match status" value="1"/>
</dbReference>
<organism evidence="3 4">
    <name type="scientific">Conidiobolus coronatus (strain ATCC 28846 / CBS 209.66 / NRRL 28638)</name>
    <name type="common">Delacroixia coronata</name>
    <dbReference type="NCBI Taxonomy" id="796925"/>
    <lineage>
        <taxon>Eukaryota</taxon>
        <taxon>Fungi</taxon>
        <taxon>Fungi incertae sedis</taxon>
        <taxon>Zoopagomycota</taxon>
        <taxon>Entomophthoromycotina</taxon>
        <taxon>Entomophthoromycetes</taxon>
        <taxon>Entomophthorales</taxon>
        <taxon>Ancylistaceae</taxon>
        <taxon>Conidiobolus</taxon>
    </lineage>
</organism>
<dbReference type="InterPro" id="IPR009030">
    <property type="entry name" value="Growth_fac_rcpt_cys_sf"/>
</dbReference>
<protein>
    <recommendedName>
        <fullName evidence="2">Growth factor receptor domain-containing protein</fullName>
    </recommendedName>
</protein>
<evidence type="ECO:0000256" key="1">
    <source>
        <dbReference type="ARBA" id="ARBA00023180"/>
    </source>
</evidence>
<evidence type="ECO:0000313" key="3">
    <source>
        <dbReference type="EMBL" id="KXN69634.1"/>
    </source>
</evidence>